<evidence type="ECO:0000313" key="4">
    <source>
        <dbReference type="EMBL" id="GAV76479.1"/>
    </source>
</evidence>
<comment type="caution">
    <text evidence="4">The sequence shown here is derived from an EMBL/GenBank/DDBJ whole genome shotgun (WGS) entry which is preliminary data.</text>
</comment>
<evidence type="ECO:0000259" key="3">
    <source>
        <dbReference type="Pfam" id="PF00266"/>
    </source>
</evidence>
<reference evidence="5" key="1">
    <citation type="submission" date="2016-04" db="EMBL/GenBank/DDBJ databases">
        <title>Cephalotus genome sequencing.</title>
        <authorList>
            <person name="Fukushima K."/>
            <person name="Hasebe M."/>
            <person name="Fang X."/>
        </authorList>
    </citation>
    <scope>NUCLEOTIDE SEQUENCE [LARGE SCALE GENOMIC DNA]</scope>
    <source>
        <strain evidence="5">cv. St1</strain>
    </source>
</reference>
<dbReference type="Pfam" id="PF00266">
    <property type="entry name" value="Aminotran_5"/>
    <property type="match status" value="1"/>
</dbReference>
<evidence type="ECO:0000313" key="5">
    <source>
        <dbReference type="Proteomes" id="UP000187406"/>
    </source>
</evidence>
<keyword evidence="1" id="KW-0663">Pyridoxal phosphate</keyword>
<keyword evidence="5" id="KW-1185">Reference proteome</keyword>
<feature type="region of interest" description="Disordered" evidence="2">
    <location>
        <begin position="1"/>
        <end position="21"/>
    </location>
</feature>
<dbReference type="InterPro" id="IPR015424">
    <property type="entry name" value="PyrdxlP-dep_Trfase"/>
</dbReference>
<dbReference type="Gene3D" id="3.40.640.10">
    <property type="entry name" value="Type I PLP-dependent aspartate aminotransferase-like (Major domain)"/>
    <property type="match status" value="1"/>
</dbReference>
<dbReference type="InterPro" id="IPR015421">
    <property type="entry name" value="PyrdxlP-dep_Trfase_major"/>
</dbReference>
<accession>A0A1Q3C8F3</accession>
<name>A0A1Q3C8F3_CEPFO</name>
<dbReference type="PANTHER" id="PTHR43092">
    <property type="entry name" value="L-CYSTEINE DESULFHYDRASE"/>
    <property type="match status" value="1"/>
</dbReference>
<proteinExistence type="predicted"/>
<dbReference type="OrthoDB" id="5978656at2759"/>
<dbReference type="InParanoid" id="A0A1Q3C8F3"/>
<evidence type="ECO:0000256" key="1">
    <source>
        <dbReference type="ARBA" id="ARBA00022898"/>
    </source>
</evidence>
<dbReference type="EMBL" id="BDDD01001495">
    <property type="protein sequence ID" value="GAV76479.1"/>
    <property type="molecule type" value="Genomic_DNA"/>
</dbReference>
<gene>
    <name evidence="4" type="ORF">CFOL_v3_19953</name>
</gene>
<dbReference type="InterPro" id="IPR000192">
    <property type="entry name" value="Aminotrans_V_dom"/>
</dbReference>
<dbReference type="AlphaFoldDB" id="A0A1Q3C8F3"/>
<dbReference type="FunCoup" id="A0A1Q3C8F3">
    <property type="interactions" value="1625"/>
</dbReference>
<evidence type="ECO:0000256" key="2">
    <source>
        <dbReference type="SAM" id="MobiDB-lite"/>
    </source>
</evidence>
<dbReference type="SUPFAM" id="SSF53383">
    <property type="entry name" value="PLP-dependent transferases"/>
    <property type="match status" value="1"/>
</dbReference>
<dbReference type="PANTHER" id="PTHR43092:SF7">
    <property type="entry name" value="L-CYSTEINE DESULFHYDRASE"/>
    <property type="match status" value="1"/>
</dbReference>
<dbReference type="STRING" id="3775.A0A1Q3C8F3"/>
<protein>
    <submittedName>
        <fullName evidence="4">Aminotran_5 domain-containing protein</fullName>
    </submittedName>
</protein>
<organism evidence="4 5">
    <name type="scientific">Cephalotus follicularis</name>
    <name type="common">Albany pitcher plant</name>
    <dbReference type="NCBI Taxonomy" id="3775"/>
    <lineage>
        <taxon>Eukaryota</taxon>
        <taxon>Viridiplantae</taxon>
        <taxon>Streptophyta</taxon>
        <taxon>Embryophyta</taxon>
        <taxon>Tracheophyta</taxon>
        <taxon>Spermatophyta</taxon>
        <taxon>Magnoliopsida</taxon>
        <taxon>eudicotyledons</taxon>
        <taxon>Gunneridae</taxon>
        <taxon>Pentapetalae</taxon>
        <taxon>rosids</taxon>
        <taxon>fabids</taxon>
        <taxon>Oxalidales</taxon>
        <taxon>Cephalotaceae</taxon>
        <taxon>Cephalotus</taxon>
    </lineage>
</organism>
<sequence length="454" mass="50971">MAEDSRNGESTHNQLHLPKKPKLATRFISEPEIRDEFSHHQHGIARINNGSFGSCPGSVLASQRGWQRRFLQQPDYFYYNTLRNGILASRTVIKDLVNADDVDEISLVDNATTAAAIVLQQIGRRFAEGKYGKNDAVLMLHCAFQAVKKSIQAYVTRAGGAVIEVQLPFPVNSEEEIIAEFQRGLAEGRANGKKIRLAIIDHITSMPCVLIPVRELVKICRVEGVEQVFVDAAHAIGSVKVDVKEIGADFYVSNLHKWFFCPPAVAFLYCRKSSSLPDVHHPVVSHEYGNGLSIESSWIGTRDYSSQLVVPEVMEFVNRFEGGIEGIIKRNHEEVVKMGRMLVESWETNLGSPEGMCAGMIMVGLPSRLCVMSEEDSVRLRSHLREKYGVEVPIYYQGIKDGEEGGARDKDGFITGYARISHQVYNRLEDYCKLRDAINQIIEDRKICRMLLTE</sequence>
<feature type="domain" description="Aminotransferase class V" evidence="3">
    <location>
        <begin position="88"/>
        <end position="273"/>
    </location>
</feature>
<dbReference type="Proteomes" id="UP000187406">
    <property type="component" value="Unassembled WGS sequence"/>
</dbReference>